<dbReference type="EMBL" id="CM023487">
    <property type="protein sequence ID" value="KAH6925685.1"/>
    <property type="molecule type" value="Genomic_DNA"/>
</dbReference>
<sequence length="59" mass="6983">MKMLLFTIWKTSSETQLETPPTIFHRRKKFANIKWNWSDSKQSVIELNGDIGAPNRFMI</sequence>
<proteinExistence type="predicted"/>
<evidence type="ECO:0000313" key="2">
    <source>
        <dbReference type="Proteomes" id="UP000821845"/>
    </source>
</evidence>
<keyword evidence="2" id="KW-1185">Reference proteome</keyword>
<dbReference type="Proteomes" id="UP000821845">
    <property type="component" value="Chromosome 7"/>
</dbReference>
<protein>
    <submittedName>
        <fullName evidence="1">Uncharacterized protein</fullName>
    </submittedName>
</protein>
<organism evidence="1 2">
    <name type="scientific">Hyalomma asiaticum</name>
    <name type="common">Tick</name>
    <dbReference type="NCBI Taxonomy" id="266040"/>
    <lineage>
        <taxon>Eukaryota</taxon>
        <taxon>Metazoa</taxon>
        <taxon>Ecdysozoa</taxon>
        <taxon>Arthropoda</taxon>
        <taxon>Chelicerata</taxon>
        <taxon>Arachnida</taxon>
        <taxon>Acari</taxon>
        <taxon>Parasitiformes</taxon>
        <taxon>Ixodida</taxon>
        <taxon>Ixodoidea</taxon>
        <taxon>Ixodidae</taxon>
        <taxon>Hyalomminae</taxon>
        <taxon>Hyalomma</taxon>
    </lineage>
</organism>
<gene>
    <name evidence="1" type="ORF">HPB50_008558</name>
</gene>
<name>A0ACB7RU19_HYAAI</name>
<evidence type="ECO:0000313" key="1">
    <source>
        <dbReference type="EMBL" id="KAH6925685.1"/>
    </source>
</evidence>
<comment type="caution">
    <text evidence="1">The sequence shown here is derived from an EMBL/GenBank/DDBJ whole genome shotgun (WGS) entry which is preliminary data.</text>
</comment>
<accession>A0ACB7RU19</accession>
<reference evidence="1" key="1">
    <citation type="submission" date="2020-05" db="EMBL/GenBank/DDBJ databases">
        <title>Large-scale comparative analyses of tick genomes elucidate their genetic diversity and vector capacities.</title>
        <authorList>
            <person name="Jia N."/>
            <person name="Wang J."/>
            <person name="Shi W."/>
            <person name="Du L."/>
            <person name="Sun Y."/>
            <person name="Zhan W."/>
            <person name="Jiang J."/>
            <person name="Wang Q."/>
            <person name="Zhang B."/>
            <person name="Ji P."/>
            <person name="Sakyi L.B."/>
            <person name="Cui X."/>
            <person name="Yuan T."/>
            <person name="Jiang B."/>
            <person name="Yang W."/>
            <person name="Lam T.T.-Y."/>
            <person name="Chang Q."/>
            <person name="Ding S."/>
            <person name="Wang X."/>
            <person name="Zhu J."/>
            <person name="Ruan X."/>
            <person name="Zhao L."/>
            <person name="Wei J."/>
            <person name="Que T."/>
            <person name="Du C."/>
            <person name="Cheng J."/>
            <person name="Dai P."/>
            <person name="Han X."/>
            <person name="Huang E."/>
            <person name="Gao Y."/>
            <person name="Liu J."/>
            <person name="Shao H."/>
            <person name="Ye R."/>
            <person name="Li L."/>
            <person name="Wei W."/>
            <person name="Wang X."/>
            <person name="Wang C."/>
            <person name="Yang T."/>
            <person name="Huo Q."/>
            <person name="Li W."/>
            <person name="Guo W."/>
            <person name="Chen H."/>
            <person name="Zhou L."/>
            <person name="Ni X."/>
            <person name="Tian J."/>
            <person name="Zhou Y."/>
            <person name="Sheng Y."/>
            <person name="Liu T."/>
            <person name="Pan Y."/>
            <person name="Xia L."/>
            <person name="Li J."/>
            <person name="Zhao F."/>
            <person name="Cao W."/>
        </authorList>
    </citation>
    <scope>NUCLEOTIDE SEQUENCE</scope>
    <source>
        <strain evidence="1">Hyas-2018</strain>
    </source>
</reference>